<dbReference type="Pfam" id="PF02518">
    <property type="entry name" value="HATPase_c"/>
    <property type="match status" value="1"/>
</dbReference>
<dbReference type="Pfam" id="PF08447">
    <property type="entry name" value="PAS_3"/>
    <property type="match status" value="1"/>
</dbReference>
<dbReference type="CDD" id="cd00130">
    <property type="entry name" value="PAS"/>
    <property type="match status" value="1"/>
</dbReference>
<reference evidence="11 12" key="1">
    <citation type="submission" date="2023-11" db="EMBL/GenBank/DDBJ databases">
        <title>Draft genome sequence and annotation of the polyextremotolerant black yeast-like fungus Aureobasidium pullulans NRRL 62042.</title>
        <authorList>
            <person name="Dielentheis-Frenken M.R.E."/>
            <person name="Wibberg D."/>
            <person name="Blank L.M."/>
            <person name="Tiso T."/>
        </authorList>
    </citation>
    <scope>NUCLEOTIDE SEQUENCE [LARGE SCALE GENOMIC DNA]</scope>
    <source>
        <strain evidence="11 12">NRRL 62042</strain>
    </source>
</reference>
<dbReference type="PANTHER" id="PTHR43047:SF66">
    <property type="entry name" value="HISKA"/>
    <property type="match status" value="1"/>
</dbReference>
<evidence type="ECO:0000259" key="7">
    <source>
        <dbReference type="PROSITE" id="PS50109"/>
    </source>
</evidence>
<sequence length="1102" mass="122805">MLSQPSPGELPPELDLLIQFAVDDNRPTVILDSSGSHPTCIFKNIAFQHALAHVSSHALEDWLLTESSTPCTTEATPATDFGNREWIKKKLGSSYTVIYCKHIFVSPPAEPENRGSLDGMLHDWIRFPDKVPINPWIRYLLDHDWSNTAIGATCGPRLDQWPIQLRELLLSFMHCPRPRVIYWGPDLIQFYNEPAAKLFGSGHPASLGNKQADVWGREIHDDTIELIRRSWEEGLSVYNKEILIPHERDGYPEESYFDWFLLPFTGSDGRWTASVNCFNEVTSEVLRRNREDVSFQFLQKTTAAADLSSLWLEFLDILDEVADDIAYTLLYTVQEKSAAPNGQKQYNLYGSSGLTSQTAFETPSNQLIEVFAQSEAAGNVIALTDNELLPELGMSIPGYGSVTSAFVFTISDVKGSAQGSVVVGINPRRRIDENLKRFIDSLSETLLKAVIILQSPSDQRKSLQAGEGLGYRLQLEKLTRQLSIATLKNEKDQETFSRMAEDAPIGMFLYQGDGTPIYMNDAYCELLGTTSDQLVEMAKSGRAWRDCIHPDDEDFINKAWIAVSQSHEVQVFQFRVKAGTESSPTRARWLEVVVFPQRDENDVLATVQGYLTDITTKKLTEALTTERMNAAIDTKRKAQNFIDMISHEMRNPLSSIIQLTESVISIPAETLPPEVFDTVADAAHTINICALHMKVIIDEVLDFSKLDSNLLVLAPERTRPREIIEKALKMFETEMKTSDIKTEVEELPSDCPVEDVLCDPSRLLQIIINLITNALKFTRNSETRRITLAYGLFSAPPSAQDCGVEFIKPRKKDNDGTETVSAMLSAHDSDDDADNVYLLFSVTDTGCGLSPEESQLLFQRFAQAPKTYKQYGGSGLGLFISRELVELQKGQIGLHSESSVGSRFAFYIQAKHAARMSRAGSVASVESTISVKNLPHSVDGSFDKVKVLEKIDMVPQVRTLVKDMHILLVEDNLINSKVMAKQLRKLGCEVDVAENGLETLNHLSKTTYLSSTKEATPLSLILLDVEMPIMDGLTCIRRIRALEQSGEISGHVPVIAITANARNEQIAAAIEAGMDSVVTKPFTIKDLVPQMEALVDTWSSYG</sequence>
<dbReference type="InterPro" id="IPR003594">
    <property type="entry name" value="HATPase_dom"/>
</dbReference>
<feature type="domain" description="PAS" evidence="9">
    <location>
        <begin position="492"/>
        <end position="570"/>
    </location>
</feature>
<dbReference type="EC" id="2.7.13.3" evidence="2"/>
<feature type="domain" description="Response regulatory" evidence="8">
    <location>
        <begin position="965"/>
        <end position="1095"/>
    </location>
</feature>
<dbReference type="InterPro" id="IPR036890">
    <property type="entry name" value="HATPase_C_sf"/>
</dbReference>
<keyword evidence="5" id="KW-0418">Kinase</keyword>
<dbReference type="CDD" id="cd17546">
    <property type="entry name" value="REC_hyHK_CKI1_RcsC-like"/>
    <property type="match status" value="1"/>
</dbReference>
<dbReference type="InterPro" id="IPR036097">
    <property type="entry name" value="HisK_dim/P_sf"/>
</dbReference>
<evidence type="ECO:0000256" key="2">
    <source>
        <dbReference type="ARBA" id="ARBA00012438"/>
    </source>
</evidence>
<dbReference type="Gene3D" id="3.30.565.10">
    <property type="entry name" value="Histidine kinase-like ATPase, C-terminal domain"/>
    <property type="match status" value="1"/>
</dbReference>
<proteinExistence type="predicted"/>
<evidence type="ECO:0000259" key="9">
    <source>
        <dbReference type="PROSITE" id="PS50112"/>
    </source>
</evidence>
<dbReference type="SMART" id="SM00387">
    <property type="entry name" value="HATPase_c"/>
    <property type="match status" value="1"/>
</dbReference>
<dbReference type="InterPro" id="IPR000014">
    <property type="entry name" value="PAS"/>
</dbReference>
<dbReference type="InterPro" id="IPR004358">
    <property type="entry name" value="Sig_transdc_His_kin-like_C"/>
</dbReference>
<dbReference type="PROSITE" id="PS50112">
    <property type="entry name" value="PAS"/>
    <property type="match status" value="1"/>
</dbReference>
<comment type="caution">
    <text evidence="11">The sequence shown here is derived from an EMBL/GenBank/DDBJ whole genome shotgun (WGS) entry which is preliminary data.</text>
</comment>
<protein>
    <recommendedName>
        <fullName evidence="2">histidine kinase</fullName>
        <ecNumber evidence="2">2.7.13.3</ecNumber>
    </recommendedName>
</protein>
<dbReference type="SUPFAM" id="SSF47384">
    <property type="entry name" value="Homodimeric domain of signal transducing histidine kinase"/>
    <property type="match status" value="1"/>
</dbReference>
<dbReference type="NCBIfam" id="TIGR00229">
    <property type="entry name" value="sensory_box"/>
    <property type="match status" value="1"/>
</dbReference>
<evidence type="ECO:0000256" key="4">
    <source>
        <dbReference type="ARBA" id="ARBA00022679"/>
    </source>
</evidence>
<dbReference type="PROSITE" id="PS50113">
    <property type="entry name" value="PAC"/>
    <property type="match status" value="1"/>
</dbReference>
<evidence type="ECO:0000259" key="8">
    <source>
        <dbReference type="PROSITE" id="PS50110"/>
    </source>
</evidence>
<keyword evidence="4" id="KW-0808">Transferase</keyword>
<dbReference type="Proteomes" id="UP001341245">
    <property type="component" value="Unassembled WGS sequence"/>
</dbReference>
<dbReference type="SUPFAM" id="SSF52172">
    <property type="entry name" value="CheY-like"/>
    <property type="match status" value="1"/>
</dbReference>
<keyword evidence="12" id="KW-1185">Reference proteome</keyword>
<dbReference type="InterPro" id="IPR013655">
    <property type="entry name" value="PAS_fold_3"/>
</dbReference>
<dbReference type="InterPro" id="IPR003661">
    <property type="entry name" value="HisK_dim/P_dom"/>
</dbReference>
<comment type="catalytic activity">
    <reaction evidence="1">
        <text>ATP + protein L-histidine = ADP + protein N-phospho-L-histidine.</text>
        <dbReference type="EC" id="2.7.13.3"/>
    </reaction>
</comment>
<evidence type="ECO:0000256" key="3">
    <source>
        <dbReference type="ARBA" id="ARBA00022553"/>
    </source>
</evidence>
<evidence type="ECO:0000313" key="12">
    <source>
        <dbReference type="Proteomes" id="UP001341245"/>
    </source>
</evidence>
<dbReference type="SMART" id="SM00091">
    <property type="entry name" value="PAS"/>
    <property type="match status" value="2"/>
</dbReference>
<dbReference type="EMBL" id="JASGXD010000006">
    <property type="protein sequence ID" value="KAK6005139.1"/>
    <property type="molecule type" value="Genomic_DNA"/>
</dbReference>
<dbReference type="InterPro" id="IPR000700">
    <property type="entry name" value="PAS-assoc_C"/>
</dbReference>
<evidence type="ECO:0000256" key="6">
    <source>
        <dbReference type="PROSITE-ProRule" id="PRU00169"/>
    </source>
</evidence>
<dbReference type="PANTHER" id="PTHR43047">
    <property type="entry name" value="TWO-COMPONENT HISTIDINE PROTEIN KINASE"/>
    <property type="match status" value="1"/>
</dbReference>
<gene>
    <name evidence="11" type="ORF">QM012_007918</name>
</gene>
<organism evidence="11 12">
    <name type="scientific">Aureobasidium pullulans</name>
    <name type="common">Black yeast</name>
    <name type="synonym">Pullularia pullulans</name>
    <dbReference type="NCBI Taxonomy" id="5580"/>
    <lineage>
        <taxon>Eukaryota</taxon>
        <taxon>Fungi</taxon>
        <taxon>Dikarya</taxon>
        <taxon>Ascomycota</taxon>
        <taxon>Pezizomycotina</taxon>
        <taxon>Dothideomycetes</taxon>
        <taxon>Dothideomycetidae</taxon>
        <taxon>Dothideales</taxon>
        <taxon>Saccotheciaceae</taxon>
        <taxon>Aureobasidium</taxon>
    </lineage>
</organism>
<dbReference type="Pfam" id="PF00512">
    <property type="entry name" value="HisKA"/>
    <property type="match status" value="1"/>
</dbReference>
<dbReference type="PRINTS" id="PR00344">
    <property type="entry name" value="BCTRLSENSOR"/>
</dbReference>
<evidence type="ECO:0000313" key="11">
    <source>
        <dbReference type="EMBL" id="KAK6005139.1"/>
    </source>
</evidence>
<dbReference type="PROSITE" id="PS50109">
    <property type="entry name" value="HIS_KIN"/>
    <property type="match status" value="1"/>
</dbReference>
<dbReference type="InterPro" id="IPR035965">
    <property type="entry name" value="PAS-like_dom_sf"/>
</dbReference>
<dbReference type="InterPro" id="IPR005467">
    <property type="entry name" value="His_kinase_dom"/>
</dbReference>
<dbReference type="SUPFAM" id="SSF55785">
    <property type="entry name" value="PYP-like sensor domain (PAS domain)"/>
    <property type="match status" value="1"/>
</dbReference>
<keyword evidence="3 6" id="KW-0597">Phosphoprotein</keyword>
<accession>A0ABR0TLL2</accession>
<dbReference type="Gene3D" id="3.30.450.20">
    <property type="entry name" value="PAS domain"/>
    <property type="match status" value="2"/>
</dbReference>
<dbReference type="PROSITE" id="PS50110">
    <property type="entry name" value="RESPONSE_REGULATORY"/>
    <property type="match status" value="1"/>
</dbReference>
<dbReference type="InterPro" id="IPR001789">
    <property type="entry name" value="Sig_transdc_resp-reg_receiver"/>
</dbReference>
<dbReference type="CDD" id="cd00082">
    <property type="entry name" value="HisKA"/>
    <property type="match status" value="1"/>
</dbReference>
<evidence type="ECO:0000259" key="10">
    <source>
        <dbReference type="PROSITE" id="PS50113"/>
    </source>
</evidence>
<dbReference type="SUPFAM" id="SSF55874">
    <property type="entry name" value="ATPase domain of HSP90 chaperone/DNA topoisomerase II/histidine kinase"/>
    <property type="match status" value="1"/>
</dbReference>
<feature type="domain" description="Histidine kinase" evidence="7">
    <location>
        <begin position="644"/>
        <end position="912"/>
    </location>
</feature>
<evidence type="ECO:0000256" key="5">
    <source>
        <dbReference type="ARBA" id="ARBA00022777"/>
    </source>
</evidence>
<dbReference type="SMART" id="SM00448">
    <property type="entry name" value="REC"/>
    <property type="match status" value="1"/>
</dbReference>
<name>A0ABR0TLL2_AURPU</name>
<dbReference type="Gene3D" id="1.10.287.130">
    <property type="match status" value="1"/>
</dbReference>
<feature type="modified residue" description="4-aspartylphosphate" evidence="6">
    <location>
        <position position="1024"/>
    </location>
</feature>
<evidence type="ECO:0000256" key="1">
    <source>
        <dbReference type="ARBA" id="ARBA00000085"/>
    </source>
</evidence>
<dbReference type="Gene3D" id="3.40.50.2300">
    <property type="match status" value="1"/>
</dbReference>
<dbReference type="SMART" id="SM00388">
    <property type="entry name" value="HisKA"/>
    <property type="match status" value="1"/>
</dbReference>
<dbReference type="Pfam" id="PF00072">
    <property type="entry name" value="Response_reg"/>
    <property type="match status" value="1"/>
</dbReference>
<dbReference type="InterPro" id="IPR011006">
    <property type="entry name" value="CheY-like_superfamily"/>
</dbReference>
<feature type="domain" description="PAC" evidence="10">
    <location>
        <begin position="570"/>
        <end position="626"/>
    </location>
</feature>